<dbReference type="Pfam" id="PF01694">
    <property type="entry name" value="Rhomboid"/>
    <property type="match status" value="1"/>
</dbReference>
<evidence type="ECO:0000256" key="2">
    <source>
        <dbReference type="ARBA" id="ARBA00009045"/>
    </source>
</evidence>
<comment type="caution">
    <text evidence="9">The sequence shown here is derived from an EMBL/GenBank/DDBJ whole genome shotgun (WGS) entry which is preliminary data.</text>
</comment>
<comment type="subcellular location">
    <subcellularLocation>
        <location evidence="1">Membrane</location>
        <topology evidence="1">Multi-pass membrane protein</topology>
    </subcellularLocation>
</comment>
<proteinExistence type="inferred from homology"/>
<dbReference type="PANTHER" id="PTHR43731">
    <property type="entry name" value="RHOMBOID PROTEASE"/>
    <property type="match status" value="1"/>
</dbReference>
<evidence type="ECO:0000256" key="4">
    <source>
        <dbReference type="ARBA" id="ARBA00022801"/>
    </source>
</evidence>
<evidence type="ECO:0000256" key="5">
    <source>
        <dbReference type="ARBA" id="ARBA00022989"/>
    </source>
</evidence>
<dbReference type="GO" id="GO:0006508">
    <property type="term" value="P:proteolysis"/>
    <property type="evidence" value="ECO:0007669"/>
    <property type="project" value="UniProtKB-KW"/>
</dbReference>
<dbReference type="SUPFAM" id="SSF144091">
    <property type="entry name" value="Rhomboid-like"/>
    <property type="match status" value="1"/>
</dbReference>
<evidence type="ECO:0000256" key="1">
    <source>
        <dbReference type="ARBA" id="ARBA00004141"/>
    </source>
</evidence>
<dbReference type="Gene3D" id="1.20.1540.10">
    <property type="entry name" value="Rhomboid-like"/>
    <property type="match status" value="1"/>
</dbReference>
<dbReference type="InterPro" id="IPR050925">
    <property type="entry name" value="Rhomboid_protease_S54"/>
</dbReference>
<feature type="transmembrane region" description="Helical" evidence="7">
    <location>
        <begin position="178"/>
        <end position="196"/>
    </location>
</feature>
<accession>A0A9D1EQ64</accession>
<evidence type="ECO:0000256" key="6">
    <source>
        <dbReference type="ARBA" id="ARBA00023136"/>
    </source>
</evidence>
<dbReference type="Proteomes" id="UP000823935">
    <property type="component" value="Unassembled WGS sequence"/>
</dbReference>
<keyword evidence="6 7" id="KW-0472">Membrane</keyword>
<dbReference type="GO" id="GO:0004252">
    <property type="term" value="F:serine-type endopeptidase activity"/>
    <property type="evidence" value="ECO:0007669"/>
    <property type="project" value="InterPro"/>
</dbReference>
<keyword evidence="3 7" id="KW-0812">Transmembrane</keyword>
<keyword evidence="4" id="KW-0378">Hydrolase</keyword>
<evidence type="ECO:0000313" key="10">
    <source>
        <dbReference type="Proteomes" id="UP000823935"/>
    </source>
</evidence>
<gene>
    <name evidence="9" type="ORF">IAB44_00495</name>
</gene>
<dbReference type="InterPro" id="IPR035952">
    <property type="entry name" value="Rhomboid-like_sf"/>
</dbReference>
<comment type="similarity">
    <text evidence="2">Belongs to the peptidase S54 family.</text>
</comment>
<organism evidence="9 10">
    <name type="scientific">Candidatus Limivivens intestinipullorum</name>
    <dbReference type="NCBI Taxonomy" id="2840858"/>
    <lineage>
        <taxon>Bacteria</taxon>
        <taxon>Bacillati</taxon>
        <taxon>Bacillota</taxon>
        <taxon>Clostridia</taxon>
        <taxon>Lachnospirales</taxon>
        <taxon>Lachnospiraceae</taxon>
        <taxon>Lachnospiraceae incertae sedis</taxon>
        <taxon>Candidatus Limivivens</taxon>
    </lineage>
</organism>
<dbReference type="EMBL" id="DVIQ01000003">
    <property type="protein sequence ID" value="HIS30022.1"/>
    <property type="molecule type" value="Genomic_DNA"/>
</dbReference>
<feature type="transmembrane region" description="Helical" evidence="7">
    <location>
        <begin position="12"/>
        <end position="32"/>
    </location>
</feature>
<evidence type="ECO:0000313" key="9">
    <source>
        <dbReference type="EMBL" id="HIS30022.1"/>
    </source>
</evidence>
<feature type="domain" description="Peptidase S54 rhomboid" evidence="8">
    <location>
        <begin position="56"/>
        <end position="195"/>
    </location>
</feature>
<reference evidence="9" key="2">
    <citation type="journal article" date="2021" name="PeerJ">
        <title>Extensive microbial diversity within the chicken gut microbiome revealed by metagenomics and culture.</title>
        <authorList>
            <person name="Gilroy R."/>
            <person name="Ravi A."/>
            <person name="Getino M."/>
            <person name="Pursley I."/>
            <person name="Horton D.L."/>
            <person name="Alikhan N.F."/>
            <person name="Baker D."/>
            <person name="Gharbi K."/>
            <person name="Hall N."/>
            <person name="Watson M."/>
            <person name="Adriaenssens E.M."/>
            <person name="Foster-Nyarko E."/>
            <person name="Jarju S."/>
            <person name="Secka A."/>
            <person name="Antonio M."/>
            <person name="Oren A."/>
            <person name="Chaudhuri R.R."/>
            <person name="La Ragione R."/>
            <person name="Hildebrand F."/>
            <person name="Pallen M.J."/>
        </authorList>
    </citation>
    <scope>NUCLEOTIDE SEQUENCE</scope>
    <source>
        <strain evidence="9">CHK190-19873</strain>
    </source>
</reference>
<keyword evidence="5 7" id="KW-1133">Transmembrane helix</keyword>
<feature type="transmembrane region" description="Helical" evidence="7">
    <location>
        <begin position="58"/>
        <end position="85"/>
    </location>
</feature>
<feature type="transmembrane region" description="Helical" evidence="7">
    <location>
        <begin position="157"/>
        <end position="172"/>
    </location>
</feature>
<dbReference type="InterPro" id="IPR022764">
    <property type="entry name" value="Peptidase_S54_rhomboid_dom"/>
</dbReference>
<keyword evidence="9" id="KW-0645">Protease</keyword>
<reference evidence="9" key="1">
    <citation type="submission" date="2020-10" db="EMBL/GenBank/DDBJ databases">
        <authorList>
            <person name="Gilroy R."/>
        </authorList>
    </citation>
    <scope>NUCLEOTIDE SEQUENCE</scope>
    <source>
        <strain evidence="9">CHK190-19873</strain>
    </source>
</reference>
<feature type="transmembrane region" description="Helical" evidence="7">
    <location>
        <begin position="121"/>
        <end position="145"/>
    </location>
</feature>
<sequence length="211" mass="23205">MGELKAFLKSRAVLNLCIVAANVIVFFVLDIMGDTEDAVFMAYHGASFAPWVVENGEYYRLFTCMFLHFGIQHLFNNMLCLLFLGDLLEKLAGKWRYLVIYFAGGLGSSAASVYYDLRTENYAVSAGASGAIFAVIGALVFLAVINRGSIPSVSRRRLYLMAALSVFQGFSSQGVDNVAHVAGFILGFLLGAVLMGRQRVKQVPDLFEEDR</sequence>
<protein>
    <submittedName>
        <fullName evidence="9">Rhomboid family intramembrane serine protease</fullName>
    </submittedName>
</protein>
<feature type="transmembrane region" description="Helical" evidence="7">
    <location>
        <begin position="97"/>
        <end position="115"/>
    </location>
</feature>
<name>A0A9D1EQ64_9FIRM</name>
<evidence type="ECO:0000256" key="3">
    <source>
        <dbReference type="ARBA" id="ARBA00022692"/>
    </source>
</evidence>
<dbReference type="PANTHER" id="PTHR43731:SF14">
    <property type="entry name" value="PRESENILIN-ASSOCIATED RHOMBOID-LIKE PROTEIN, MITOCHONDRIAL"/>
    <property type="match status" value="1"/>
</dbReference>
<dbReference type="AlphaFoldDB" id="A0A9D1EQ64"/>
<evidence type="ECO:0000259" key="8">
    <source>
        <dbReference type="Pfam" id="PF01694"/>
    </source>
</evidence>
<evidence type="ECO:0000256" key="7">
    <source>
        <dbReference type="SAM" id="Phobius"/>
    </source>
</evidence>
<dbReference type="GO" id="GO:0016020">
    <property type="term" value="C:membrane"/>
    <property type="evidence" value="ECO:0007669"/>
    <property type="project" value="UniProtKB-SubCell"/>
</dbReference>